<keyword evidence="3" id="KW-1185">Reference proteome</keyword>
<organism evidence="2 3">
    <name type="scientific">Crystallibacter crystallopoietes</name>
    <dbReference type="NCBI Taxonomy" id="37928"/>
    <lineage>
        <taxon>Bacteria</taxon>
        <taxon>Bacillati</taxon>
        <taxon>Actinomycetota</taxon>
        <taxon>Actinomycetes</taxon>
        <taxon>Micrococcales</taxon>
        <taxon>Micrococcaceae</taxon>
        <taxon>Crystallibacter</taxon>
    </lineage>
</organism>
<dbReference type="KEGG" id="acry:AC20117_12430"/>
<evidence type="ECO:0000256" key="1">
    <source>
        <dbReference type="SAM" id="MobiDB-lite"/>
    </source>
</evidence>
<dbReference type="RefSeq" id="WP_074699469.1">
    <property type="nucleotide sequence ID" value="NZ_CP018863.1"/>
</dbReference>
<dbReference type="Proteomes" id="UP000181917">
    <property type="component" value="Unassembled WGS sequence"/>
</dbReference>
<dbReference type="STRING" id="37928.SAMN04489742_0978"/>
<dbReference type="AlphaFoldDB" id="A0A1H1AKQ1"/>
<dbReference type="EMBL" id="FNKH01000002">
    <property type="protein sequence ID" value="SDQ40343.1"/>
    <property type="molecule type" value="Genomic_DNA"/>
</dbReference>
<dbReference type="OrthoDB" id="5196537at2"/>
<accession>A0A1H1AKQ1</accession>
<protein>
    <submittedName>
        <fullName evidence="2">Uncharacterized protein</fullName>
    </submittedName>
</protein>
<gene>
    <name evidence="2" type="ORF">SAMN04489742_0978</name>
</gene>
<name>A0A1H1AKQ1_9MICC</name>
<evidence type="ECO:0000313" key="3">
    <source>
        <dbReference type="Proteomes" id="UP000181917"/>
    </source>
</evidence>
<sequence length="75" mass="7935">MQIDKQQILDLLRSTGDTGKADQAQQELPDQVDTERDSGLLSKLGIDVNDLLSKLPGGLGEKLGGLGDKLGGFGR</sequence>
<reference evidence="2 3" key="1">
    <citation type="submission" date="2016-10" db="EMBL/GenBank/DDBJ databases">
        <authorList>
            <person name="de Groot N.N."/>
        </authorList>
    </citation>
    <scope>NUCLEOTIDE SEQUENCE [LARGE SCALE GENOMIC DNA]</scope>
    <source>
        <strain evidence="2 3">DSM 20117</strain>
    </source>
</reference>
<proteinExistence type="predicted"/>
<feature type="region of interest" description="Disordered" evidence="1">
    <location>
        <begin position="14"/>
        <end position="36"/>
    </location>
</feature>
<evidence type="ECO:0000313" key="2">
    <source>
        <dbReference type="EMBL" id="SDQ40343.1"/>
    </source>
</evidence>